<organism evidence="5 6">
    <name type="scientific">Dasania phycosphaerae</name>
    <dbReference type="NCBI Taxonomy" id="2950436"/>
    <lineage>
        <taxon>Bacteria</taxon>
        <taxon>Pseudomonadati</taxon>
        <taxon>Pseudomonadota</taxon>
        <taxon>Gammaproteobacteria</taxon>
        <taxon>Cellvibrionales</taxon>
        <taxon>Spongiibacteraceae</taxon>
        <taxon>Dasania</taxon>
    </lineage>
</organism>
<accession>A0A9J6RRU7</accession>
<dbReference type="SMART" id="SM00344">
    <property type="entry name" value="HTH_ASNC"/>
    <property type="match status" value="1"/>
</dbReference>
<dbReference type="InterPro" id="IPR036390">
    <property type="entry name" value="WH_DNA-bd_sf"/>
</dbReference>
<dbReference type="GO" id="GO:0043565">
    <property type="term" value="F:sequence-specific DNA binding"/>
    <property type="evidence" value="ECO:0007669"/>
    <property type="project" value="InterPro"/>
</dbReference>
<evidence type="ECO:0000256" key="1">
    <source>
        <dbReference type="ARBA" id="ARBA00023015"/>
    </source>
</evidence>
<evidence type="ECO:0000313" key="5">
    <source>
        <dbReference type="EMBL" id="MCZ0866879.1"/>
    </source>
</evidence>
<protein>
    <submittedName>
        <fullName evidence="5">Lrp/AsnC family transcriptional regulator</fullName>
    </submittedName>
</protein>
<evidence type="ECO:0000256" key="3">
    <source>
        <dbReference type="ARBA" id="ARBA00023163"/>
    </source>
</evidence>
<reference evidence="5 6" key="1">
    <citation type="submission" date="2022-12" db="EMBL/GenBank/DDBJ databases">
        <title>Dasania phycosphaerae sp. nov., isolated from particulate material of the south coast of Korea.</title>
        <authorList>
            <person name="Jiang Y."/>
        </authorList>
    </citation>
    <scope>NUCLEOTIDE SEQUENCE [LARGE SCALE GENOMIC DNA]</scope>
    <source>
        <strain evidence="5 6">GY-19</strain>
    </source>
</reference>
<evidence type="ECO:0000259" key="4">
    <source>
        <dbReference type="PROSITE" id="PS50956"/>
    </source>
</evidence>
<dbReference type="GO" id="GO:0005829">
    <property type="term" value="C:cytosol"/>
    <property type="evidence" value="ECO:0007669"/>
    <property type="project" value="TreeGrafter"/>
</dbReference>
<dbReference type="SUPFAM" id="SSF46785">
    <property type="entry name" value="Winged helix' DNA-binding domain"/>
    <property type="match status" value="1"/>
</dbReference>
<dbReference type="AlphaFoldDB" id="A0A9J6RRU7"/>
<comment type="caution">
    <text evidence="5">The sequence shown here is derived from an EMBL/GenBank/DDBJ whole genome shotgun (WGS) entry which is preliminary data.</text>
</comment>
<evidence type="ECO:0000313" key="6">
    <source>
        <dbReference type="Proteomes" id="UP001069090"/>
    </source>
</evidence>
<sequence length="195" mass="22159">MDSSDICAQRQGRLSLLGNNKQQQAHLMPHKNFKFDRINKKIIEALQDNARISNLELAEKVHLSPSACLKRTKKLEEQGYIRRYTTNLDLAKMCVSVTVISNITLTDNRSSHGAGRFEQAIKKEPCAVECYKVGGEIDYVVHFICVNLEQYEKITENLLDQDIGIARITSHVALSTPKPFAKYPLDELLWLVDND</sequence>
<dbReference type="SUPFAM" id="SSF54909">
    <property type="entry name" value="Dimeric alpha+beta barrel"/>
    <property type="match status" value="1"/>
</dbReference>
<dbReference type="InterPro" id="IPR011008">
    <property type="entry name" value="Dimeric_a/b-barrel"/>
</dbReference>
<feature type="domain" description="HTH asnC-type" evidence="4">
    <location>
        <begin position="35"/>
        <end position="104"/>
    </location>
</feature>
<dbReference type="InterPro" id="IPR000485">
    <property type="entry name" value="AsnC-type_HTH_dom"/>
</dbReference>
<dbReference type="RefSeq" id="WP_258332830.1">
    <property type="nucleotide sequence ID" value="NZ_JAPTGG010000018.1"/>
</dbReference>
<dbReference type="EMBL" id="JAPTGG010000018">
    <property type="protein sequence ID" value="MCZ0866879.1"/>
    <property type="molecule type" value="Genomic_DNA"/>
</dbReference>
<dbReference type="Gene3D" id="1.10.10.10">
    <property type="entry name" value="Winged helix-like DNA-binding domain superfamily/Winged helix DNA-binding domain"/>
    <property type="match status" value="1"/>
</dbReference>
<dbReference type="InterPro" id="IPR011991">
    <property type="entry name" value="ArsR-like_HTH"/>
</dbReference>
<keyword evidence="3" id="KW-0804">Transcription</keyword>
<dbReference type="PROSITE" id="PS50956">
    <property type="entry name" value="HTH_ASNC_2"/>
    <property type="match status" value="1"/>
</dbReference>
<dbReference type="InterPro" id="IPR019888">
    <property type="entry name" value="Tscrpt_reg_AsnC-like"/>
</dbReference>
<dbReference type="Proteomes" id="UP001069090">
    <property type="component" value="Unassembled WGS sequence"/>
</dbReference>
<dbReference type="PRINTS" id="PR00033">
    <property type="entry name" value="HTHASNC"/>
</dbReference>
<proteinExistence type="predicted"/>
<dbReference type="Gene3D" id="3.30.70.920">
    <property type="match status" value="1"/>
</dbReference>
<gene>
    <name evidence="5" type="ORF">O0V09_16850</name>
</gene>
<keyword evidence="2" id="KW-0238">DNA-binding</keyword>
<dbReference type="InterPro" id="IPR019887">
    <property type="entry name" value="Tscrpt_reg_AsnC/Lrp_C"/>
</dbReference>
<dbReference type="GO" id="GO:0006355">
    <property type="term" value="P:regulation of DNA-templated transcription"/>
    <property type="evidence" value="ECO:0007669"/>
    <property type="project" value="UniProtKB-ARBA"/>
</dbReference>
<dbReference type="InterPro" id="IPR036388">
    <property type="entry name" value="WH-like_DNA-bd_sf"/>
</dbReference>
<evidence type="ECO:0000256" key="2">
    <source>
        <dbReference type="ARBA" id="ARBA00023125"/>
    </source>
</evidence>
<dbReference type="GO" id="GO:0043200">
    <property type="term" value="P:response to amino acid"/>
    <property type="evidence" value="ECO:0007669"/>
    <property type="project" value="TreeGrafter"/>
</dbReference>
<keyword evidence="1" id="KW-0805">Transcription regulation</keyword>
<dbReference type="Pfam" id="PF13412">
    <property type="entry name" value="HTH_24"/>
    <property type="match status" value="1"/>
</dbReference>
<dbReference type="CDD" id="cd00090">
    <property type="entry name" value="HTH_ARSR"/>
    <property type="match status" value="1"/>
</dbReference>
<name>A0A9J6RRU7_9GAMM</name>
<dbReference type="PANTHER" id="PTHR30154:SF34">
    <property type="entry name" value="TRANSCRIPTIONAL REGULATOR AZLB"/>
    <property type="match status" value="1"/>
</dbReference>
<keyword evidence="6" id="KW-1185">Reference proteome</keyword>
<dbReference type="PANTHER" id="PTHR30154">
    <property type="entry name" value="LEUCINE-RESPONSIVE REGULATORY PROTEIN"/>
    <property type="match status" value="1"/>
</dbReference>
<dbReference type="Pfam" id="PF01037">
    <property type="entry name" value="AsnC_trans_reg"/>
    <property type="match status" value="1"/>
</dbReference>